<dbReference type="RefSeq" id="XP_025360301.1">
    <property type="nucleotide sequence ID" value="XM_025509803.1"/>
</dbReference>
<proteinExistence type="predicted"/>
<keyword evidence="2" id="KW-1185">Reference proteome</keyword>
<evidence type="ECO:0000313" key="2">
    <source>
        <dbReference type="Proteomes" id="UP000245884"/>
    </source>
</evidence>
<gene>
    <name evidence="1" type="ORF">BDZ90DRAFT_71474</name>
</gene>
<reference evidence="1 2" key="1">
    <citation type="journal article" date="2018" name="Mol. Biol. Evol.">
        <title>Broad Genomic Sampling Reveals a Smut Pathogenic Ancestry of the Fungal Clade Ustilaginomycotina.</title>
        <authorList>
            <person name="Kijpornyongpan T."/>
            <person name="Mondo S.J."/>
            <person name="Barry K."/>
            <person name="Sandor L."/>
            <person name="Lee J."/>
            <person name="Lipzen A."/>
            <person name="Pangilinan J."/>
            <person name="LaButti K."/>
            <person name="Hainaut M."/>
            <person name="Henrissat B."/>
            <person name="Grigoriev I.V."/>
            <person name="Spatafora J.W."/>
            <person name="Aime M.C."/>
        </authorList>
    </citation>
    <scope>NUCLEOTIDE SEQUENCE [LARGE SCALE GENOMIC DNA]</scope>
    <source>
        <strain evidence="1 2">MCA 5214</strain>
    </source>
</reference>
<dbReference type="Proteomes" id="UP000245884">
    <property type="component" value="Unassembled WGS sequence"/>
</dbReference>
<dbReference type="GeneID" id="37031626"/>
<accession>A0A316UKC9</accession>
<sequence length="237" mass="24825">MAIARDVRTSARATSRVLSADTKAWQSRRVGAGGAGGTLMGCVKGTLIPSACFLRSFTLAGSPLASVYLTSSFSGSKLCQVVPGLFLSMMRSTIQTLHSGVLPPGTARERREVRLGVLTTRRRSSTLTPRPSPEGLPPLYAGVAHLVPHANAQLAVLLAVGARADEGDLVRVLDAVDEVVLACVDCVERLHVCPSPLDPGQLLGEAVAGDDLGHLGDGRGRLSTPRPLLHDGLRVLV</sequence>
<name>A0A316UKC9_9BASI</name>
<protein>
    <submittedName>
        <fullName evidence="1">Uncharacterized protein</fullName>
    </submittedName>
</protein>
<dbReference type="EMBL" id="KZ819675">
    <property type="protein sequence ID" value="PWN25689.1"/>
    <property type="molecule type" value="Genomic_DNA"/>
</dbReference>
<evidence type="ECO:0000313" key="1">
    <source>
        <dbReference type="EMBL" id="PWN25689.1"/>
    </source>
</evidence>
<dbReference type="AlphaFoldDB" id="A0A316UKC9"/>
<organism evidence="1 2">
    <name type="scientific">Jaminaea rosea</name>
    <dbReference type="NCBI Taxonomy" id="1569628"/>
    <lineage>
        <taxon>Eukaryota</taxon>
        <taxon>Fungi</taxon>
        <taxon>Dikarya</taxon>
        <taxon>Basidiomycota</taxon>
        <taxon>Ustilaginomycotina</taxon>
        <taxon>Exobasidiomycetes</taxon>
        <taxon>Microstromatales</taxon>
        <taxon>Microstromatales incertae sedis</taxon>
        <taxon>Jaminaea</taxon>
    </lineage>
</organism>